<feature type="compositionally biased region" description="Low complexity" evidence="2">
    <location>
        <begin position="126"/>
        <end position="145"/>
    </location>
</feature>
<feature type="compositionally biased region" description="Polar residues" evidence="2">
    <location>
        <begin position="277"/>
        <end position="295"/>
    </location>
</feature>
<keyword evidence="1" id="KW-0863">Zinc-finger</keyword>
<feature type="compositionally biased region" description="Polar residues" evidence="2">
    <location>
        <begin position="146"/>
        <end position="158"/>
    </location>
</feature>
<sequence>MGSGSSRSALDERAAVRRERDAVMVAAAYSLDRRPSFRRNNPERLNLEEIMQPGRSSASNQDMLWTGEGSTSSRGLGWSAPELSSDIAEGGSDNSSSQSSLPSHGRLDGTSLPAGGDDTTHHMESEASGSSSAGVSSQAQQHSSVYVQTTRMASSSSGIHDEEVEGSRQPLYDERLHHACETMLRRHQVNEMQERLRHYAGLPSFVDLRDLEGGGFMLSDSSHSYRRVEVVAGAVNQGLFSSASSDRDANSSSTWPAPSLLQSWDQLDSWEGSFLGGQSSAGPTSVHTSPSTGESSGLLAPEARRSSGRRLWDALSRATFHRRTSIQTMAALADLEEISIPLGDVGQIVDAEAFHGSRSLDLEERRRHVRSQVWALRHLSNGLGGTSWHSRSCAGRHHGHRCACEAHDVSDETDTRASISRIIMLAEALFEVLDEIHRQSVALSESTNGSVTSRPAPSSVVDGMPLRVHGKGVDACDETPQCYICLVEYEEGDPIRSLPCKHEYHKDCVDKWLTEVHGVCPLCRGNVCEPKAVDTGVETALET</sequence>
<dbReference type="EMBL" id="OZ019908">
    <property type="protein sequence ID" value="CAK9207477.1"/>
    <property type="molecule type" value="Genomic_DNA"/>
</dbReference>
<dbReference type="Gene3D" id="3.30.40.10">
    <property type="entry name" value="Zinc/RING finger domain, C3HC4 (zinc finger)"/>
    <property type="match status" value="1"/>
</dbReference>
<feature type="compositionally biased region" description="Polar residues" evidence="2">
    <location>
        <begin position="54"/>
        <end position="74"/>
    </location>
</feature>
<feature type="compositionally biased region" description="Low complexity" evidence="2">
    <location>
        <begin position="92"/>
        <end position="103"/>
    </location>
</feature>
<evidence type="ECO:0000256" key="1">
    <source>
        <dbReference type="PROSITE-ProRule" id="PRU00175"/>
    </source>
</evidence>
<keyword evidence="5" id="KW-1185">Reference proteome</keyword>
<dbReference type="PANTHER" id="PTHR47531">
    <property type="entry name" value="RING/U-BOX SUPERFAMILY PROTEIN"/>
    <property type="match status" value="1"/>
</dbReference>
<organism evidence="4 5">
    <name type="scientific">Sphagnum troendelagicum</name>
    <dbReference type="NCBI Taxonomy" id="128251"/>
    <lineage>
        <taxon>Eukaryota</taxon>
        <taxon>Viridiplantae</taxon>
        <taxon>Streptophyta</taxon>
        <taxon>Embryophyta</taxon>
        <taxon>Bryophyta</taxon>
        <taxon>Sphagnophytina</taxon>
        <taxon>Sphagnopsida</taxon>
        <taxon>Sphagnales</taxon>
        <taxon>Sphagnaceae</taxon>
        <taxon>Sphagnum</taxon>
    </lineage>
</organism>
<dbReference type="CDD" id="cd16454">
    <property type="entry name" value="RING-H2_PA-TM-RING"/>
    <property type="match status" value="1"/>
</dbReference>
<dbReference type="SUPFAM" id="SSF57850">
    <property type="entry name" value="RING/U-box"/>
    <property type="match status" value="1"/>
</dbReference>
<protein>
    <recommendedName>
        <fullName evidence="3">RING-type domain-containing protein</fullName>
    </recommendedName>
</protein>
<feature type="compositionally biased region" description="Basic and acidic residues" evidence="2">
    <location>
        <begin position="32"/>
        <end position="47"/>
    </location>
</feature>
<gene>
    <name evidence="4" type="ORF">CSSPTR1EN2_LOCUS8826</name>
</gene>
<evidence type="ECO:0000313" key="4">
    <source>
        <dbReference type="EMBL" id="CAK9207477.1"/>
    </source>
</evidence>
<feature type="region of interest" description="Disordered" evidence="2">
    <location>
        <begin position="32"/>
        <end position="167"/>
    </location>
</feature>
<feature type="domain" description="RING-type" evidence="3">
    <location>
        <begin position="482"/>
        <end position="524"/>
    </location>
</feature>
<keyword evidence="1" id="KW-0862">Zinc</keyword>
<accession>A0ABP0TXL7</accession>
<dbReference type="Pfam" id="PF13639">
    <property type="entry name" value="zf-RING_2"/>
    <property type="match status" value="1"/>
</dbReference>
<feature type="region of interest" description="Disordered" evidence="2">
    <location>
        <begin position="277"/>
        <end position="304"/>
    </location>
</feature>
<evidence type="ECO:0000256" key="2">
    <source>
        <dbReference type="SAM" id="MobiDB-lite"/>
    </source>
</evidence>
<dbReference type="PANTHER" id="PTHR47531:SF2">
    <property type="entry name" value="RING_U-BOX SUPERFAMILY PROTEIN"/>
    <property type="match status" value="1"/>
</dbReference>
<evidence type="ECO:0000259" key="3">
    <source>
        <dbReference type="PROSITE" id="PS50089"/>
    </source>
</evidence>
<dbReference type="PROSITE" id="PS50089">
    <property type="entry name" value="ZF_RING_2"/>
    <property type="match status" value="1"/>
</dbReference>
<dbReference type="Proteomes" id="UP001497512">
    <property type="component" value="Chromosome 16"/>
</dbReference>
<keyword evidence="1" id="KW-0479">Metal-binding</keyword>
<dbReference type="SMART" id="SM00184">
    <property type="entry name" value="RING"/>
    <property type="match status" value="1"/>
</dbReference>
<proteinExistence type="predicted"/>
<name>A0ABP0TXL7_9BRYO</name>
<reference evidence="4" key="1">
    <citation type="submission" date="2024-02" db="EMBL/GenBank/DDBJ databases">
        <authorList>
            <consortium name="ELIXIR-Norway"/>
            <consortium name="Elixir Norway"/>
        </authorList>
    </citation>
    <scope>NUCLEOTIDE SEQUENCE</scope>
</reference>
<evidence type="ECO:0000313" key="5">
    <source>
        <dbReference type="Proteomes" id="UP001497512"/>
    </source>
</evidence>
<dbReference type="InterPro" id="IPR001841">
    <property type="entry name" value="Znf_RING"/>
</dbReference>
<dbReference type="InterPro" id="IPR013083">
    <property type="entry name" value="Znf_RING/FYVE/PHD"/>
</dbReference>